<comment type="similarity">
    <text evidence="2">Belongs to the serine/threonine dehydratase family.</text>
</comment>
<dbReference type="Proteomes" id="UP000549394">
    <property type="component" value="Unassembled WGS sequence"/>
</dbReference>
<dbReference type="GO" id="GO:0009097">
    <property type="term" value="P:isoleucine biosynthetic process"/>
    <property type="evidence" value="ECO:0007669"/>
    <property type="project" value="TreeGrafter"/>
</dbReference>
<dbReference type="Pfam" id="PF00291">
    <property type="entry name" value="PALP"/>
    <property type="match status" value="1"/>
</dbReference>
<dbReference type="OrthoDB" id="7773036at2759"/>
<feature type="domain" description="Tryptophan synthase beta chain-like PALP" evidence="9">
    <location>
        <begin position="5"/>
        <end position="293"/>
    </location>
</feature>
<reference evidence="10 11" key="1">
    <citation type="submission" date="2020-08" db="EMBL/GenBank/DDBJ databases">
        <authorList>
            <person name="Hejnol A."/>
        </authorList>
    </citation>
    <scope>NUCLEOTIDE SEQUENCE [LARGE SCALE GENOMIC DNA]</scope>
</reference>
<dbReference type="SUPFAM" id="SSF53686">
    <property type="entry name" value="Tryptophan synthase beta subunit-like PLP-dependent enzymes"/>
    <property type="match status" value="1"/>
</dbReference>
<evidence type="ECO:0000313" key="11">
    <source>
        <dbReference type="Proteomes" id="UP000549394"/>
    </source>
</evidence>
<evidence type="ECO:0000256" key="5">
    <source>
        <dbReference type="ARBA" id="ARBA00023239"/>
    </source>
</evidence>
<evidence type="ECO:0000256" key="3">
    <source>
        <dbReference type="ARBA" id="ARBA00012093"/>
    </source>
</evidence>
<comment type="cofactor">
    <cofactor evidence="1">
        <name>pyridoxal 5'-phosphate</name>
        <dbReference type="ChEBI" id="CHEBI:597326"/>
    </cofactor>
</comment>
<dbReference type="EMBL" id="CAJFCJ010000013">
    <property type="protein sequence ID" value="CAD5120966.1"/>
    <property type="molecule type" value="Genomic_DNA"/>
</dbReference>
<dbReference type="GO" id="GO:0003941">
    <property type="term" value="F:L-serine ammonia-lyase activity"/>
    <property type="evidence" value="ECO:0007669"/>
    <property type="project" value="UniProtKB-EC"/>
</dbReference>
<dbReference type="EC" id="4.3.1.17" evidence="3"/>
<dbReference type="PANTHER" id="PTHR48078:SF2">
    <property type="entry name" value="CATABOLIC L-SERINE_THREONINE DEHYDRATASE"/>
    <property type="match status" value="1"/>
</dbReference>
<gene>
    <name evidence="10" type="ORF">DGYR_LOCUS8973</name>
</gene>
<dbReference type="InterPro" id="IPR050147">
    <property type="entry name" value="Ser/Thr_Dehydratase"/>
</dbReference>
<accession>A0A7I8VYV2</accession>
<dbReference type="GO" id="GO:0006565">
    <property type="term" value="P:L-serine catabolic process"/>
    <property type="evidence" value="ECO:0007669"/>
    <property type="project" value="TreeGrafter"/>
</dbReference>
<evidence type="ECO:0000256" key="7">
    <source>
        <dbReference type="ARBA" id="ARBA00042605"/>
    </source>
</evidence>
<keyword evidence="4" id="KW-0663">Pyridoxal phosphate</keyword>
<evidence type="ECO:0000313" key="10">
    <source>
        <dbReference type="EMBL" id="CAD5120966.1"/>
    </source>
</evidence>
<dbReference type="InterPro" id="IPR036052">
    <property type="entry name" value="TrpB-like_PALP_sf"/>
</dbReference>
<evidence type="ECO:0000256" key="1">
    <source>
        <dbReference type="ARBA" id="ARBA00001933"/>
    </source>
</evidence>
<comment type="caution">
    <text evidence="10">The sequence shown here is derived from an EMBL/GenBank/DDBJ whole genome shotgun (WGS) entry which is preliminary data.</text>
</comment>
<proteinExistence type="inferred from homology"/>
<protein>
    <recommendedName>
        <fullName evidence="3">L-serine ammonia-lyase</fullName>
        <ecNumber evidence="3">4.3.1.17</ecNumber>
    </recommendedName>
    <alternativeName>
        <fullName evidence="6">L-serine deaminase</fullName>
    </alternativeName>
    <alternativeName>
        <fullName evidence="7">L-threonine dehydratase</fullName>
    </alternativeName>
</protein>
<dbReference type="GO" id="GO:0004794">
    <property type="term" value="F:threonine deaminase activity"/>
    <property type="evidence" value="ECO:0007669"/>
    <property type="project" value="TreeGrafter"/>
</dbReference>
<sequence length="311" mass="34083">MLHVKSPLIKSTCLSKLNNREVYLKLENTQPAATFKIRGIGHKIQKEIKNGKKEFVISSGGNAGYAAAYAANNLNVPMKIFVPQSTDRSIIDKLEDENANVEVAGQFFDQANERALEYARSNNEVCFIHPFDDPDLWIGHETLIQEIVEQTEKPETIIASVGGGGLAMGIINGLVKAGWDDVNLVTIETKGADCFYEAIKAKNRITLPKITSIANCLGALRVCEGLYDAYAKQTIPIKPYLVSDKDSIVAIRKFLDDHRIFVEPACGATLAALYSKEINLAPKGGKIVAIVCGGAGISMRMLEDWEKKLLN</sequence>
<evidence type="ECO:0000256" key="6">
    <source>
        <dbReference type="ARBA" id="ARBA00041766"/>
    </source>
</evidence>
<evidence type="ECO:0000259" key="9">
    <source>
        <dbReference type="Pfam" id="PF00291"/>
    </source>
</evidence>
<dbReference type="InterPro" id="IPR001926">
    <property type="entry name" value="TrpB-like_PALP"/>
</dbReference>
<name>A0A7I8VYV2_9ANNE</name>
<dbReference type="Gene3D" id="3.40.50.1100">
    <property type="match status" value="2"/>
</dbReference>
<keyword evidence="5" id="KW-0456">Lyase</keyword>
<comment type="catalytic activity">
    <reaction evidence="8">
        <text>L-serine = pyruvate + NH4(+)</text>
        <dbReference type="Rhea" id="RHEA:19169"/>
        <dbReference type="ChEBI" id="CHEBI:15361"/>
        <dbReference type="ChEBI" id="CHEBI:28938"/>
        <dbReference type="ChEBI" id="CHEBI:33384"/>
        <dbReference type="EC" id="4.3.1.17"/>
    </reaction>
</comment>
<dbReference type="PANTHER" id="PTHR48078">
    <property type="entry name" value="THREONINE DEHYDRATASE, MITOCHONDRIAL-RELATED"/>
    <property type="match status" value="1"/>
</dbReference>
<evidence type="ECO:0000256" key="8">
    <source>
        <dbReference type="ARBA" id="ARBA00049406"/>
    </source>
</evidence>
<dbReference type="AlphaFoldDB" id="A0A7I8VYV2"/>
<organism evidence="10 11">
    <name type="scientific">Dimorphilus gyrociliatus</name>
    <dbReference type="NCBI Taxonomy" id="2664684"/>
    <lineage>
        <taxon>Eukaryota</taxon>
        <taxon>Metazoa</taxon>
        <taxon>Spiralia</taxon>
        <taxon>Lophotrochozoa</taxon>
        <taxon>Annelida</taxon>
        <taxon>Polychaeta</taxon>
        <taxon>Polychaeta incertae sedis</taxon>
        <taxon>Dinophilidae</taxon>
        <taxon>Dimorphilus</taxon>
    </lineage>
</organism>
<keyword evidence="11" id="KW-1185">Reference proteome</keyword>
<dbReference type="GO" id="GO:0006567">
    <property type="term" value="P:L-threonine catabolic process"/>
    <property type="evidence" value="ECO:0007669"/>
    <property type="project" value="TreeGrafter"/>
</dbReference>
<evidence type="ECO:0000256" key="2">
    <source>
        <dbReference type="ARBA" id="ARBA00010869"/>
    </source>
</evidence>
<evidence type="ECO:0000256" key="4">
    <source>
        <dbReference type="ARBA" id="ARBA00022898"/>
    </source>
</evidence>